<dbReference type="InterPro" id="IPR046342">
    <property type="entry name" value="CBS_dom_sf"/>
</dbReference>
<dbReference type="AlphaFoldDB" id="A0AAU2K0Q8"/>
<sequence length="123" mass="12791">MPLSDEAHKKTAELLMTAPAVIVRPGVTVAEAAWRACLSRLKRFPVVDHEGHLVGTVFRHALLEALAGDDGLRAEIEAVVRSTAPEAADTVQVSVHAENVTLTGSAGGTDVAGCLPKSARSTA</sequence>
<gene>
    <name evidence="3" type="ORF">OG327_32485</name>
</gene>
<protein>
    <submittedName>
        <fullName evidence="3">CBS domain-containing protein</fullName>
    </submittedName>
</protein>
<keyword evidence="1" id="KW-0129">CBS domain</keyword>
<organism evidence="3">
    <name type="scientific">Streptomyces sp. NBC_00049</name>
    <dbReference type="NCBI Taxonomy" id="2903617"/>
    <lineage>
        <taxon>Bacteria</taxon>
        <taxon>Bacillati</taxon>
        <taxon>Actinomycetota</taxon>
        <taxon>Actinomycetes</taxon>
        <taxon>Kitasatosporales</taxon>
        <taxon>Streptomycetaceae</taxon>
        <taxon>Streptomyces</taxon>
    </lineage>
</organism>
<evidence type="ECO:0000259" key="2">
    <source>
        <dbReference type="PROSITE" id="PS51371"/>
    </source>
</evidence>
<evidence type="ECO:0000313" key="3">
    <source>
        <dbReference type="EMBL" id="WTU77662.1"/>
    </source>
</evidence>
<dbReference type="EMBL" id="CP108264">
    <property type="protein sequence ID" value="WTU77662.1"/>
    <property type="molecule type" value="Genomic_DNA"/>
</dbReference>
<dbReference type="SUPFAM" id="SSF54631">
    <property type="entry name" value="CBS-domain pair"/>
    <property type="match status" value="1"/>
</dbReference>
<name>A0AAU2K0Q8_9ACTN</name>
<evidence type="ECO:0000256" key="1">
    <source>
        <dbReference type="PROSITE-ProRule" id="PRU00703"/>
    </source>
</evidence>
<dbReference type="InterPro" id="IPR000644">
    <property type="entry name" value="CBS_dom"/>
</dbReference>
<feature type="domain" description="CBS" evidence="2">
    <location>
        <begin position="16"/>
        <end position="75"/>
    </location>
</feature>
<dbReference type="PROSITE" id="PS51371">
    <property type="entry name" value="CBS"/>
    <property type="match status" value="1"/>
</dbReference>
<dbReference type="Pfam" id="PF00571">
    <property type="entry name" value="CBS"/>
    <property type="match status" value="1"/>
</dbReference>
<dbReference type="Gene3D" id="3.10.580.10">
    <property type="entry name" value="CBS-domain"/>
    <property type="match status" value="1"/>
</dbReference>
<accession>A0AAU2K0Q8</accession>
<reference evidence="3" key="1">
    <citation type="submission" date="2022-10" db="EMBL/GenBank/DDBJ databases">
        <title>The complete genomes of actinobacterial strains from the NBC collection.</title>
        <authorList>
            <person name="Joergensen T.S."/>
            <person name="Alvarez Arevalo M."/>
            <person name="Sterndorff E.B."/>
            <person name="Faurdal D."/>
            <person name="Vuksanovic O."/>
            <person name="Mourched A.-S."/>
            <person name="Charusanti P."/>
            <person name="Shaw S."/>
            <person name="Blin K."/>
            <person name="Weber T."/>
        </authorList>
    </citation>
    <scope>NUCLEOTIDE SEQUENCE</scope>
    <source>
        <strain evidence="3">NBC_00049</strain>
    </source>
</reference>
<proteinExistence type="predicted"/>